<feature type="domain" description="Tyrosine specific protein phosphatases" evidence="7">
    <location>
        <begin position="720"/>
        <end position="781"/>
    </location>
</feature>
<evidence type="ECO:0000256" key="1">
    <source>
        <dbReference type="ARBA" id="ARBA00008601"/>
    </source>
</evidence>
<protein>
    <recommendedName>
        <fullName evidence="2">protein-tyrosine-phosphatase</fullName>
        <ecNumber evidence="2">3.1.3.48</ecNumber>
    </recommendedName>
</protein>
<dbReference type="PROSITE" id="PS50054">
    <property type="entry name" value="TYR_PHOSPHATASE_DUAL"/>
    <property type="match status" value="1"/>
</dbReference>
<keyword evidence="4" id="KW-0904">Protein phosphatase</keyword>
<feature type="compositionally biased region" description="Low complexity" evidence="5">
    <location>
        <begin position="105"/>
        <end position="121"/>
    </location>
</feature>
<dbReference type="InterPro" id="IPR020422">
    <property type="entry name" value="TYR_PHOSPHATASE_DUAL_dom"/>
</dbReference>
<accession>A0A9N9H3F9</accession>
<evidence type="ECO:0000259" key="7">
    <source>
        <dbReference type="PROSITE" id="PS50056"/>
    </source>
</evidence>
<keyword evidence="3" id="KW-0378">Hydrolase</keyword>
<proteinExistence type="inferred from homology"/>
<dbReference type="InterPro" id="IPR001763">
    <property type="entry name" value="Rhodanese-like_dom"/>
</dbReference>
<dbReference type="InterPro" id="IPR029021">
    <property type="entry name" value="Prot-tyrosine_phosphatase-like"/>
</dbReference>
<dbReference type="SUPFAM" id="SSF52821">
    <property type="entry name" value="Rhodanese/Cell cycle control phosphatase"/>
    <property type="match status" value="1"/>
</dbReference>
<dbReference type="EMBL" id="CAJVPI010002502">
    <property type="protein sequence ID" value="CAG8644438.1"/>
    <property type="molecule type" value="Genomic_DNA"/>
</dbReference>
<dbReference type="Proteomes" id="UP000789739">
    <property type="component" value="Unassembled WGS sequence"/>
</dbReference>
<feature type="region of interest" description="Disordered" evidence="5">
    <location>
        <begin position="103"/>
        <end position="131"/>
    </location>
</feature>
<evidence type="ECO:0000313" key="9">
    <source>
        <dbReference type="EMBL" id="CAG8644438.1"/>
    </source>
</evidence>
<dbReference type="InterPro" id="IPR036873">
    <property type="entry name" value="Rhodanese-like_dom_sf"/>
</dbReference>
<dbReference type="SMART" id="SM00195">
    <property type="entry name" value="DSPc"/>
    <property type="match status" value="1"/>
</dbReference>
<gene>
    <name evidence="9" type="ORF">PBRASI_LOCUS9950</name>
</gene>
<dbReference type="GO" id="GO:0004725">
    <property type="term" value="F:protein tyrosine phosphatase activity"/>
    <property type="evidence" value="ECO:0007669"/>
    <property type="project" value="UniProtKB-EC"/>
</dbReference>
<dbReference type="GO" id="GO:0043409">
    <property type="term" value="P:negative regulation of MAPK cascade"/>
    <property type="evidence" value="ECO:0007669"/>
    <property type="project" value="TreeGrafter"/>
</dbReference>
<evidence type="ECO:0000259" key="6">
    <source>
        <dbReference type="PROSITE" id="PS50054"/>
    </source>
</evidence>
<feature type="compositionally biased region" description="Polar residues" evidence="5">
    <location>
        <begin position="1"/>
        <end position="21"/>
    </location>
</feature>
<dbReference type="PROSITE" id="PS50056">
    <property type="entry name" value="TYR_PHOSPHATASE_2"/>
    <property type="match status" value="1"/>
</dbReference>
<dbReference type="PROSITE" id="PS50206">
    <property type="entry name" value="RHODANESE_3"/>
    <property type="match status" value="1"/>
</dbReference>
<dbReference type="Gene3D" id="3.40.250.10">
    <property type="entry name" value="Rhodanese-like domain"/>
    <property type="match status" value="1"/>
</dbReference>
<dbReference type="GO" id="GO:0005737">
    <property type="term" value="C:cytoplasm"/>
    <property type="evidence" value="ECO:0007669"/>
    <property type="project" value="TreeGrafter"/>
</dbReference>
<organism evidence="9 10">
    <name type="scientific">Paraglomus brasilianum</name>
    <dbReference type="NCBI Taxonomy" id="144538"/>
    <lineage>
        <taxon>Eukaryota</taxon>
        <taxon>Fungi</taxon>
        <taxon>Fungi incertae sedis</taxon>
        <taxon>Mucoromycota</taxon>
        <taxon>Glomeromycotina</taxon>
        <taxon>Glomeromycetes</taxon>
        <taxon>Paraglomerales</taxon>
        <taxon>Paraglomeraceae</taxon>
        <taxon>Paraglomus</taxon>
    </lineage>
</organism>
<sequence>MASSQTHFYLPQTPTRPSQDKQPGFIDTTLKMTARRKRRLSRIPDPVIIPNTVPSINASSPISSARSDSFLQLPFPRTPQSPTKRLLLKPITALTAAIQKTGITGKNKSSQKSGKSAKVSGNKGGKTQKSEKFEKTGRIFGKKASNDSIKKRYVVNSTPAASAPSLLTTAIAPPNISVPKTSSPKVSSPRTLFFKSPFTPSTPSVTPPSPRSLSKFSVFHLKPIKTQPPPLSKNSQQPIQNDSLQTQKKLEEQDHCKKAQPITTEELANRLRKISHLPRTPPPDEQPIAETLSEYGLQGNSMNSSERKKPKLVLIDVRNLALYQESHIRDSFNVNLPTLLIKRYRRGNVSNFALDNFITTPEGREKYLDTIADTKTPHDFVVFDETMNEKDKVSPGWTLLNVLERATLQPASASSSSLSSTETVSPNMPEARRVFWLKGGFEAFQAWDVQKEFVRSGIDTWPPTPISNDFGEEASCGSNAESNNFTAGDTEGSSTGSGLTRRDSLFSVNTQRSSLRHKRSGQKQQQRQESELAEGVAKETREDKGDGKAEPVSIFGGNGNGNFVKAGGDGNAIPNRSRRASNGLQYLFASSNGSGRNSDQLSLYPPPTTPLDSNIPYSRRRTSVTHGLYPSLAEELSPDTPTTSPQTHPEIAFVVSTIIPDFLYLGPEISKVEEMNELKNKGVKRILNMAIECEDTLGLKDTFENYLKLCLKDSVEEDVESGLKIAVEYIAQAQKDQCPIYVHCKAGKSRSVTAVLAFLIESRRWTLRHAYDYVVERRKGICPNIGFVAELMRLEEKVLGIRRSSMTTDMDWAETEAMDKQQKEKGVEWDGRYLNDINM</sequence>
<comment type="similarity">
    <text evidence="1">Belongs to the protein-tyrosine phosphatase family. Non-receptor class dual specificity subfamily.</text>
</comment>
<evidence type="ECO:0000256" key="5">
    <source>
        <dbReference type="SAM" id="MobiDB-lite"/>
    </source>
</evidence>
<dbReference type="EC" id="3.1.3.48" evidence="2"/>
<dbReference type="OrthoDB" id="273181at2759"/>
<reference evidence="9" key="1">
    <citation type="submission" date="2021-06" db="EMBL/GenBank/DDBJ databases">
        <authorList>
            <person name="Kallberg Y."/>
            <person name="Tangrot J."/>
            <person name="Rosling A."/>
        </authorList>
    </citation>
    <scope>NUCLEOTIDE SEQUENCE</scope>
    <source>
        <strain evidence="9">BR232B</strain>
    </source>
</reference>
<dbReference type="InterPro" id="IPR000340">
    <property type="entry name" value="Dual-sp_phosphatase_cat-dom"/>
</dbReference>
<feature type="domain" description="Tyrosine-protein phosphatase" evidence="6">
    <location>
        <begin position="654"/>
        <end position="800"/>
    </location>
</feature>
<feature type="compositionally biased region" description="Basic and acidic residues" evidence="5">
    <location>
        <begin position="526"/>
        <end position="549"/>
    </location>
</feature>
<feature type="domain" description="Rhodanese" evidence="8">
    <location>
        <begin position="308"/>
        <end position="452"/>
    </location>
</feature>
<evidence type="ECO:0000313" key="10">
    <source>
        <dbReference type="Proteomes" id="UP000789739"/>
    </source>
</evidence>
<name>A0A9N9H3F9_9GLOM</name>
<dbReference type="CDD" id="cd14498">
    <property type="entry name" value="DSP"/>
    <property type="match status" value="1"/>
</dbReference>
<comment type="caution">
    <text evidence="9">The sequence shown here is derived from an EMBL/GenBank/DDBJ whole genome shotgun (WGS) entry which is preliminary data.</text>
</comment>
<keyword evidence="10" id="KW-1185">Reference proteome</keyword>
<evidence type="ECO:0000256" key="4">
    <source>
        <dbReference type="ARBA" id="ARBA00022912"/>
    </source>
</evidence>
<evidence type="ECO:0000256" key="3">
    <source>
        <dbReference type="ARBA" id="ARBA00022801"/>
    </source>
</evidence>
<dbReference type="PANTHER" id="PTHR10159">
    <property type="entry name" value="DUAL SPECIFICITY PROTEIN PHOSPHATASE"/>
    <property type="match status" value="1"/>
</dbReference>
<evidence type="ECO:0000259" key="8">
    <source>
        <dbReference type="PROSITE" id="PS50206"/>
    </source>
</evidence>
<dbReference type="Gene3D" id="3.90.190.10">
    <property type="entry name" value="Protein tyrosine phosphatase superfamily"/>
    <property type="match status" value="1"/>
</dbReference>
<evidence type="ECO:0000256" key="2">
    <source>
        <dbReference type="ARBA" id="ARBA00013064"/>
    </source>
</evidence>
<feature type="compositionally biased region" description="Polar residues" evidence="5">
    <location>
        <begin position="476"/>
        <end position="498"/>
    </location>
</feature>
<dbReference type="AlphaFoldDB" id="A0A9N9H3F9"/>
<dbReference type="Pfam" id="PF00782">
    <property type="entry name" value="DSPc"/>
    <property type="match status" value="1"/>
</dbReference>
<feature type="region of interest" description="Disordered" evidence="5">
    <location>
        <begin position="460"/>
        <end position="556"/>
    </location>
</feature>
<dbReference type="SUPFAM" id="SSF52799">
    <property type="entry name" value="(Phosphotyrosine protein) phosphatases II"/>
    <property type="match status" value="1"/>
</dbReference>
<feature type="region of interest" description="Disordered" evidence="5">
    <location>
        <begin position="1"/>
        <end position="24"/>
    </location>
</feature>
<dbReference type="PANTHER" id="PTHR10159:SF530">
    <property type="entry name" value="DUAL SPECIFICITY PROTEIN PHOSPHATASE DDB_G0271350-RELATED"/>
    <property type="match status" value="1"/>
</dbReference>
<dbReference type="InterPro" id="IPR000387">
    <property type="entry name" value="Tyr_Pase_dom"/>
</dbReference>